<evidence type="ECO:0000259" key="10">
    <source>
        <dbReference type="PROSITE" id="PS51044"/>
    </source>
</evidence>
<evidence type="ECO:0000256" key="7">
    <source>
        <dbReference type="ARBA" id="ARBA00022833"/>
    </source>
</evidence>
<comment type="pathway">
    <text evidence="1">Protein modification; protein sumoylation.</text>
</comment>
<evidence type="ECO:0000256" key="2">
    <source>
        <dbReference type="ARBA" id="ARBA00005383"/>
    </source>
</evidence>
<dbReference type="GO" id="GO:0061665">
    <property type="term" value="F:SUMO ligase activity"/>
    <property type="evidence" value="ECO:0007669"/>
    <property type="project" value="TreeGrafter"/>
</dbReference>
<reference evidence="12 13" key="1">
    <citation type="journal article" date="2024" name="BMC Genomics">
        <title>Genome assembly of redclaw crayfish (Cherax quadricarinatus) provides insights into its immune adaptation and hypoxia tolerance.</title>
        <authorList>
            <person name="Liu Z."/>
            <person name="Zheng J."/>
            <person name="Li H."/>
            <person name="Fang K."/>
            <person name="Wang S."/>
            <person name="He J."/>
            <person name="Zhou D."/>
            <person name="Weng S."/>
            <person name="Chi M."/>
            <person name="Gu Z."/>
            <person name="He J."/>
            <person name="Li F."/>
            <person name="Wang M."/>
        </authorList>
    </citation>
    <scope>NUCLEOTIDE SEQUENCE [LARGE SCALE GENOMIC DNA]</scope>
    <source>
        <strain evidence="12">ZL_2023a</strain>
    </source>
</reference>
<feature type="region of interest" description="Disordered" evidence="9">
    <location>
        <begin position="598"/>
        <end position="619"/>
    </location>
</feature>
<keyword evidence="3" id="KW-0808">Transferase</keyword>
<evidence type="ECO:0000256" key="4">
    <source>
        <dbReference type="ARBA" id="ARBA00022723"/>
    </source>
</evidence>
<dbReference type="PANTHER" id="PTHR10782">
    <property type="entry name" value="ZINC FINGER MIZ DOMAIN-CONTAINING PROTEIN"/>
    <property type="match status" value="1"/>
</dbReference>
<accession>A0AAW0Y5K3</accession>
<dbReference type="Gene3D" id="3.30.40.10">
    <property type="entry name" value="Zinc/RING finger domain, C3HC4 (zinc finger)"/>
    <property type="match status" value="1"/>
</dbReference>
<dbReference type="InterPro" id="IPR004181">
    <property type="entry name" value="Znf_MIZ"/>
</dbReference>
<evidence type="ECO:0000256" key="5">
    <source>
        <dbReference type="ARBA" id="ARBA00022771"/>
    </source>
</evidence>
<feature type="domain" description="PINIT" evidence="11">
    <location>
        <begin position="114"/>
        <end position="261"/>
    </location>
</feature>
<dbReference type="PROSITE" id="PS51044">
    <property type="entry name" value="ZF_SP_RING"/>
    <property type="match status" value="1"/>
</dbReference>
<dbReference type="Proteomes" id="UP001445076">
    <property type="component" value="Unassembled WGS sequence"/>
</dbReference>
<evidence type="ECO:0000256" key="3">
    <source>
        <dbReference type="ARBA" id="ARBA00022679"/>
    </source>
</evidence>
<protein>
    <submittedName>
        <fullName evidence="12">Uncharacterized protein</fullName>
    </submittedName>
</protein>
<dbReference type="EMBL" id="JARKIK010000005">
    <property type="protein sequence ID" value="KAK8752128.1"/>
    <property type="molecule type" value="Genomic_DNA"/>
</dbReference>
<evidence type="ECO:0000313" key="12">
    <source>
        <dbReference type="EMBL" id="KAK8752128.1"/>
    </source>
</evidence>
<dbReference type="InterPro" id="IPR038654">
    <property type="entry name" value="PINIT_sf"/>
</dbReference>
<dbReference type="InterPro" id="IPR013083">
    <property type="entry name" value="Znf_RING/FYVE/PHD"/>
</dbReference>
<comment type="caution">
    <text evidence="12">The sequence shown here is derived from an EMBL/GenBank/DDBJ whole genome shotgun (WGS) entry which is preliminary data.</text>
</comment>
<dbReference type="Gene3D" id="2.60.120.780">
    <property type="entry name" value="PINIT domain"/>
    <property type="match status" value="1"/>
</dbReference>
<feature type="region of interest" description="Disordered" evidence="9">
    <location>
        <begin position="468"/>
        <end position="489"/>
    </location>
</feature>
<keyword evidence="5 8" id="KW-0863">Zinc-finger</keyword>
<dbReference type="PANTHER" id="PTHR10782:SF94">
    <property type="entry name" value="SUPPRESSOR OF VARIEGATION 2-10, ISOFORM I"/>
    <property type="match status" value="1"/>
</dbReference>
<feature type="domain" description="SP-RING-type" evidence="10">
    <location>
        <begin position="294"/>
        <end position="375"/>
    </location>
</feature>
<dbReference type="GO" id="GO:0006357">
    <property type="term" value="P:regulation of transcription by RNA polymerase II"/>
    <property type="evidence" value="ECO:0007669"/>
    <property type="project" value="TreeGrafter"/>
</dbReference>
<keyword evidence="7" id="KW-0862">Zinc</keyword>
<gene>
    <name evidence="12" type="ORF">OTU49_012109</name>
</gene>
<keyword evidence="13" id="KW-1185">Reference proteome</keyword>
<keyword evidence="6" id="KW-0833">Ubl conjugation pathway</keyword>
<dbReference type="GO" id="GO:0016925">
    <property type="term" value="P:protein sumoylation"/>
    <property type="evidence" value="ECO:0007669"/>
    <property type="project" value="TreeGrafter"/>
</dbReference>
<evidence type="ECO:0000256" key="8">
    <source>
        <dbReference type="PROSITE-ProRule" id="PRU00452"/>
    </source>
</evidence>
<evidence type="ECO:0000313" key="13">
    <source>
        <dbReference type="Proteomes" id="UP001445076"/>
    </source>
</evidence>
<dbReference type="GO" id="GO:0003712">
    <property type="term" value="F:transcription coregulator activity"/>
    <property type="evidence" value="ECO:0007669"/>
    <property type="project" value="TreeGrafter"/>
</dbReference>
<evidence type="ECO:0000256" key="1">
    <source>
        <dbReference type="ARBA" id="ARBA00004718"/>
    </source>
</evidence>
<evidence type="ECO:0000259" key="11">
    <source>
        <dbReference type="PROSITE" id="PS51466"/>
    </source>
</evidence>
<dbReference type="InterPro" id="IPR023321">
    <property type="entry name" value="PINIT"/>
</dbReference>
<dbReference type="AlphaFoldDB" id="A0AAW0Y5K3"/>
<dbReference type="GO" id="GO:0008270">
    <property type="term" value="F:zinc ion binding"/>
    <property type="evidence" value="ECO:0007669"/>
    <property type="project" value="UniProtKB-KW"/>
</dbReference>
<evidence type="ECO:0000256" key="6">
    <source>
        <dbReference type="ARBA" id="ARBA00022786"/>
    </source>
</evidence>
<sequence>MPRYWPQNPVHNPWERTTNYHSARNGAQNWNYPYTVPNYHPARLHPGSNGSLLGPPPRIEPPRWNDFEPRRSSRNTHITRSETHHWQRNHHNNINHAHHARGHFDDHSARGVEIIRYSSHPEVSSGTVMLRNLPFSEVKSTLLQADLYNHGNPLSHYTFFITPDEAQELQNPRTAHTYRIYLRFCKPDSTSEQLDYYPTNLHVAVNKNMCRLPGLYTLPRGPAEPLDITDMCNLSHDNLNNINTSTPQEKLKLFVQLVKKRTSEDLIEELKTKAPLNPEDTILKIKEKLQEDNSGDEIASTTLHCSLLCPLGKARMKLPCRASTCSHFQCFDAVIYLQMNECKPKWLCPVCSRPAEYDHLQIDGYFTSVLEKNVDTDKIILLADGSWKPLDPADKREYQLVNSICDNSTAEDSEPAHYDKTVIIDSDEDISSHECMEANTLEDNHESMVHGRGTATTPECSSVETITLSDDESLSSSSQATYQSDGVSSKAQTPLVGTVRSTSGIFQSPNFHETPESFSSTSQALNSSTPNIFSFSIAQLFTSSTPQRSGCRKMRPLLASVPKRKSKRIRQDMTNANRNNSLSNLSISSGNISRHSCTVSGENSVSSTLDNSESSGLNVITNSSENRTINSSSEEGFVFTINSSTTSLVEDISGASFIPLTVPDHCGTPSVADVALRRNLKKRKLRKKAGKRLQRRLEYEVNRLNNKRI</sequence>
<comment type="similarity">
    <text evidence="2">Belongs to the PIAS family.</text>
</comment>
<dbReference type="Pfam" id="PF02891">
    <property type="entry name" value="zf-MIZ"/>
    <property type="match status" value="1"/>
</dbReference>
<organism evidence="12 13">
    <name type="scientific">Cherax quadricarinatus</name>
    <name type="common">Australian red claw crayfish</name>
    <dbReference type="NCBI Taxonomy" id="27406"/>
    <lineage>
        <taxon>Eukaryota</taxon>
        <taxon>Metazoa</taxon>
        <taxon>Ecdysozoa</taxon>
        <taxon>Arthropoda</taxon>
        <taxon>Crustacea</taxon>
        <taxon>Multicrustacea</taxon>
        <taxon>Malacostraca</taxon>
        <taxon>Eumalacostraca</taxon>
        <taxon>Eucarida</taxon>
        <taxon>Decapoda</taxon>
        <taxon>Pleocyemata</taxon>
        <taxon>Astacidea</taxon>
        <taxon>Parastacoidea</taxon>
        <taxon>Parastacidae</taxon>
        <taxon>Cherax</taxon>
    </lineage>
</organism>
<name>A0AAW0Y5K3_CHEQU</name>
<proteinExistence type="inferred from homology"/>
<feature type="compositionally biased region" description="Polar residues" evidence="9">
    <location>
        <begin position="479"/>
        <end position="489"/>
    </location>
</feature>
<evidence type="ECO:0000256" key="9">
    <source>
        <dbReference type="SAM" id="MobiDB-lite"/>
    </source>
</evidence>
<keyword evidence="4" id="KW-0479">Metal-binding</keyword>
<dbReference type="Pfam" id="PF14324">
    <property type="entry name" value="PINIT"/>
    <property type="match status" value="1"/>
</dbReference>
<dbReference type="GO" id="GO:0000785">
    <property type="term" value="C:chromatin"/>
    <property type="evidence" value="ECO:0007669"/>
    <property type="project" value="TreeGrafter"/>
</dbReference>
<dbReference type="PROSITE" id="PS51466">
    <property type="entry name" value="PINIT"/>
    <property type="match status" value="1"/>
</dbReference>